<dbReference type="AlphaFoldDB" id="A0A0E0KDG3"/>
<feature type="chain" id="PRO_5002365132" description="Acidic protein" evidence="1">
    <location>
        <begin position="33"/>
        <end position="90"/>
    </location>
</feature>
<sequence>MGIIASRRAAAAALLLVAAVVVAAAVGAGAEAEETTGDAGELGCFCDCMKNQCMTLGAAPSKFDCANACTQGCAQIGKPGQPNNDDFCGF</sequence>
<dbReference type="eggNOG" id="ENOG502R57J">
    <property type="taxonomic scope" value="Eukaryota"/>
</dbReference>
<dbReference type="EnsemblPlants" id="OPUNC03G16030.1">
    <property type="protein sequence ID" value="OPUNC03G16030.1"/>
    <property type="gene ID" value="OPUNC03G16030"/>
</dbReference>
<reference evidence="2" key="2">
    <citation type="submission" date="2018-05" db="EMBL/GenBank/DDBJ databases">
        <title>OpunRS2 (Oryza punctata Reference Sequence Version 2).</title>
        <authorList>
            <person name="Zhang J."/>
            <person name="Kudrna D."/>
            <person name="Lee S."/>
            <person name="Talag J."/>
            <person name="Welchert J."/>
            <person name="Wing R.A."/>
        </authorList>
    </citation>
    <scope>NUCLEOTIDE SEQUENCE [LARGE SCALE GENOMIC DNA]</scope>
</reference>
<evidence type="ECO:0000256" key="1">
    <source>
        <dbReference type="SAM" id="SignalP"/>
    </source>
</evidence>
<dbReference type="HOGENOM" id="CLU_2516370_0_0_1"/>
<evidence type="ECO:0000313" key="2">
    <source>
        <dbReference type="EnsemblPlants" id="OPUNC03G16030.1"/>
    </source>
</evidence>
<keyword evidence="1" id="KW-0732">Signal</keyword>
<evidence type="ECO:0000313" key="3">
    <source>
        <dbReference type="Proteomes" id="UP000026962"/>
    </source>
</evidence>
<organism evidence="2">
    <name type="scientific">Oryza punctata</name>
    <name type="common">Red rice</name>
    <dbReference type="NCBI Taxonomy" id="4537"/>
    <lineage>
        <taxon>Eukaryota</taxon>
        <taxon>Viridiplantae</taxon>
        <taxon>Streptophyta</taxon>
        <taxon>Embryophyta</taxon>
        <taxon>Tracheophyta</taxon>
        <taxon>Spermatophyta</taxon>
        <taxon>Magnoliopsida</taxon>
        <taxon>Liliopsida</taxon>
        <taxon>Poales</taxon>
        <taxon>Poaceae</taxon>
        <taxon>BOP clade</taxon>
        <taxon>Oryzoideae</taxon>
        <taxon>Oryzeae</taxon>
        <taxon>Oryzinae</taxon>
        <taxon>Oryza</taxon>
    </lineage>
</organism>
<keyword evidence="3" id="KW-1185">Reference proteome</keyword>
<reference evidence="2" key="1">
    <citation type="submission" date="2015-04" db="UniProtKB">
        <authorList>
            <consortium name="EnsemblPlants"/>
        </authorList>
    </citation>
    <scope>IDENTIFICATION</scope>
</reference>
<protein>
    <recommendedName>
        <fullName evidence="4">Acidic protein</fullName>
    </recommendedName>
</protein>
<proteinExistence type="predicted"/>
<evidence type="ECO:0008006" key="4">
    <source>
        <dbReference type="Google" id="ProtNLM"/>
    </source>
</evidence>
<dbReference type="OMA" id="RCMTLGA"/>
<accession>A0A0E0KDG3</accession>
<name>A0A0E0KDG3_ORYPU</name>
<dbReference type="Gramene" id="OPUNC03G16030.1">
    <property type="protein sequence ID" value="OPUNC03G16030.1"/>
    <property type="gene ID" value="OPUNC03G16030"/>
</dbReference>
<dbReference type="Proteomes" id="UP000026962">
    <property type="component" value="Chromosome 3"/>
</dbReference>
<feature type="signal peptide" evidence="1">
    <location>
        <begin position="1"/>
        <end position="32"/>
    </location>
</feature>